<dbReference type="InterPro" id="IPR008979">
    <property type="entry name" value="Galactose-bd-like_sf"/>
</dbReference>
<organism evidence="9 10">
    <name type="scientific">Pararobbsia alpina</name>
    <dbReference type="NCBI Taxonomy" id="621374"/>
    <lineage>
        <taxon>Bacteria</taxon>
        <taxon>Pseudomonadati</taxon>
        <taxon>Pseudomonadota</taxon>
        <taxon>Betaproteobacteria</taxon>
        <taxon>Burkholderiales</taxon>
        <taxon>Burkholderiaceae</taxon>
        <taxon>Pararobbsia</taxon>
    </lineage>
</organism>
<evidence type="ECO:0000256" key="4">
    <source>
        <dbReference type="ARBA" id="ARBA00023180"/>
    </source>
</evidence>
<comment type="catalytic activity">
    <reaction evidence="1">
        <text>Hydrolysis of terminal, non-reducing beta-D-mannose residues in beta-D-mannosides.</text>
        <dbReference type="EC" id="3.2.1.25"/>
    </reaction>
</comment>
<name>A0A6S7AV34_9BURK</name>
<proteinExistence type="predicted"/>
<feature type="region of interest" description="Disordered" evidence="6">
    <location>
        <begin position="82"/>
        <end position="108"/>
    </location>
</feature>
<keyword evidence="4" id="KW-0325">Glycoprotein</keyword>
<feature type="domain" description="Beta-mannosidase Ig-fold" evidence="7">
    <location>
        <begin position="889"/>
        <end position="938"/>
    </location>
</feature>
<dbReference type="InterPro" id="IPR013783">
    <property type="entry name" value="Ig-like_fold"/>
</dbReference>
<accession>A0A6S7AV34</accession>
<dbReference type="EC" id="3.2.1.25" evidence="2"/>
<dbReference type="Gene3D" id="2.60.40.10">
    <property type="entry name" value="Immunoglobulins"/>
    <property type="match status" value="2"/>
</dbReference>
<evidence type="ECO:0000259" key="7">
    <source>
        <dbReference type="Pfam" id="PF17753"/>
    </source>
</evidence>
<dbReference type="EMBL" id="CADIKM010000002">
    <property type="protein sequence ID" value="CAB3778421.1"/>
    <property type="molecule type" value="Genomic_DNA"/>
</dbReference>
<dbReference type="InterPro" id="IPR050887">
    <property type="entry name" value="Beta-mannosidase_GH2"/>
</dbReference>
<dbReference type="Pfam" id="PF17753">
    <property type="entry name" value="Ig_mannosidase"/>
    <property type="match status" value="1"/>
</dbReference>
<keyword evidence="10" id="KW-1185">Reference proteome</keyword>
<evidence type="ECO:0000256" key="6">
    <source>
        <dbReference type="SAM" id="MobiDB-lite"/>
    </source>
</evidence>
<keyword evidence="3" id="KW-0378">Hydrolase</keyword>
<keyword evidence="5" id="KW-0326">Glycosidase</keyword>
<dbReference type="PANTHER" id="PTHR43730">
    <property type="entry name" value="BETA-MANNOSIDASE"/>
    <property type="match status" value="1"/>
</dbReference>
<feature type="region of interest" description="Disordered" evidence="6">
    <location>
        <begin position="58"/>
        <end position="77"/>
    </location>
</feature>
<reference evidence="9 10" key="1">
    <citation type="submission" date="2020-04" db="EMBL/GenBank/DDBJ databases">
        <authorList>
            <person name="De Canck E."/>
        </authorList>
    </citation>
    <scope>NUCLEOTIDE SEQUENCE [LARGE SCALE GENOMIC DNA]</scope>
    <source>
        <strain evidence="9 10">LMG 28138</strain>
    </source>
</reference>
<evidence type="ECO:0000256" key="1">
    <source>
        <dbReference type="ARBA" id="ARBA00000829"/>
    </source>
</evidence>
<dbReference type="Proteomes" id="UP000494115">
    <property type="component" value="Unassembled WGS sequence"/>
</dbReference>
<dbReference type="InterPro" id="IPR036156">
    <property type="entry name" value="Beta-gal/glucu_dom_sf"/>
</dbReference>
<evidence type="ECO:0000313" key="9">
    <source>
        <dbReference type="EMBL" id="CAB3778421.1"/>
    </source>
</evidence>
<dbReference type="InterPro" id="IPR054593">
    <property type="entry name" value="Beta-mannosidase-like_N2"/>
</dbReference>
<evidence type="ECO:0000256" key="3">
    <source>
        <dbReference type="ARBA" id="ARBA00022801"/>
    </source>
</evidence>
<dbReference type="InterPro" id="IPR017853">
    <property type="entry name" value="GH"/>
</dbReference>
<dbReference type="GO" id="GO:0004567">
    <property type="term" value="F:beta-mannosidase activity"/>
    <property type="evidence" value="ECO:0007669"/>
    <property type="project" value="UniProtKB-EC"/>
</dbReference>
<dbReference type="Gene3D" id="2.60.120.260">
    <property type="entry name" value="Galactose-binding domain-like"/>
    <property type="match status" value="1"/>
</dbReference>
<protein>
    <recommendedName>
        <fullName evidence="2">beta-mannosidase</fullName>
        <ecNumber evidence="2">3.2.1.25</ecNumber>
    </recommendedName>
</protein>
<feature type="domain" description="Beta-mannosidase-like galactose-binding" evidence="8">
    <location>
        <begin position="156"/>
        <end position="304"/>
    </location>
</feature>
<dbReference type="PANTHER" id="PTHR43730:SF1">
    <property type="entry name" value="BETA-MANNOSIDASE"/>
    <property type="match status" value="1"/>
</dbReference>
<dbReference type="RefSeq" id="WP_175103042.1">
    <property type="nucleotide sequence ID" value="NZ_CADIKM010000002.1"/>
</dbReference>
<dbReference type="GO" id="GO:0006516">
    <property type="term" value="P:glycoprotein catabolic process"/>
    <property type="evidence" value="ECO:0007669"/>
    <property type="project" value="TreeGrafter"/>
</dbReference>
<feature type="compositionally biased region" description="Polar residues" evidence="6">
    <location>
        <begin position="61"/>
        <end position="77"/>
    </location>
</feature>
<dbReference type="SUPFAM" id="SSF51445">
    <property type="entry name" value="(Trans)glycosidases"/>
    <property type="match status" value="1"/>
</dbReference>
<evidence type="ECO:0000256" key="5">
    <source>
        <dbReference type="ARBA" id="ARBA00023295"/>
    </source>
</evidence>
<dbReference type="SUPFAM" id="SSF49303">
    <property type="entry name" value="beta-Galactosidase/glucuronidase domain"/>
    <property type="match status" value="2"/>
</dbReference>
<gene>
    <name evidence="9" type="ORF">LMG28138_00473</name>
</gene>
<dbReference type="AlphaFoldDB" id="A0A6S7AV34"/>
<dbReference type="Pfam" id="PF22666">
    <property type="entry name" value="Glyco_hydro_2_N2"/>
    <property type="match status" value="1"/>
</dbReference>
<evidence type="ECO:0000256" key="2">
    <source>
        <dbReference type="ARBA" id="ARBA00012754"/>
    </source>
</evidence>
<sequence length="960" mass="106002">MTVANHDGASKRWRARVRVAARAVMRQSASVLLNEPAVPSRIIQTDLHLGPAVSAQWGIQPDSSKSPSLRQEISGVTSVASAIGKPADPSSEMPGESDAPAPDRSDVPRTAELPLSALARLPRPRPVDIIVPLERGWQLLGTPAGACATPQMLRADDDWIPAPVPGTVAQALRDAGRWDGEGPLACDDLDGRDWWYVCRFAGTGVHMLRCDGLATLAEIWVDGVQRLQARNMFAAHELELDLGDDAQHEHTIHMVFRALSAPPLRRQRWRQRLITAPALRSLRSTALGRMPGWCAPVPAVGPWRQVALVDLQQQWISHVDIETRVVDGVGIVNLRVELRASRLALQTCSGGRRQNGATFVSMICGDRQDAMHRVDSNVFEGELHMPEVRLWWPHTHGESTLHDLSVEIGGGRFDLGRVGFRTIEVDRGEDEADFALIVNGVRVFCRGACWSAADLVALPSTREAYEPWLRAARDAHMNMVRIAGVMTYEANPFFELCDELGILVWQDMMFANFDYPAEDPLFAADVSAEVEQLLLRTQANPSLAVICGGSEIAQQAAMFGVETRAALPDFFTERLSALVARYRPDLVYVPNSPSGGALPFQPDTSVAHYYGVGAYRRGFDDVRRSHVRFASECLALSNVPAQESLAVLMPGVVPGSPQWKTGVPRDNGADWDFEEVRDYYLQTLYGLDPVVERLTDTRRYLHASRAVSVELVTEVFSEWRRHGSSCAGGLVWQLQDLRAGAGWGVISVDGRPKAAWYAMKSVFKPVQLLITDEGLNGLHLHIVNDRPTPLKARLGLSSLRNGETTLVHAHTEVVVEPHSSVHLSAAAVLGRFFDFTYAYRFGPREHDVTVVTLHDVATGMLIDEASHLPERALGAPVELGMSAELERTPEDGWTLVLRTRRFARFVQIVDRHYTAEDNFFHLTPGRARRVRLKARDPAARAPAGEIRALNGLQGLEYRGL</sequence>
<evidence type="ECO:0000313" key="10">
    <source>
        <dbReference type="Proteomes" id="UP000494115"/>
    </source>
</evidence>
<evidence type="ECO:0000259" key="8">
    <source>
        <dbReference type="Pfam" id="PF22666"/>
    </source>
</evidence>
<dbReference type="InterPro" id="IPR041625">
    <property type="entry name" value="Beta-mannosidase_Ig"/>
</dbReference>
<dbReference type="SUPFAM" id="SSF49785">
    <property type="entry name" value="Galactose-binding domain-like"/>
    <property type="match status" value="1"/>
</dbReference>
<dbReference type="Gene3D" id="3.20.20.80">
    <property type="entry name" value="Glycosidases"/>
    <property type="match status" value="1"/>
</dbReference>